<evidence type="ECO:0000259" key="3">
    <source>
        <dbReference type="Pfam" id="PF13203"/>
    </source>
</evidence>
<sequence length="462" mass="55208">MNETHQQLIQIGSRILSASRNELYLSMRFLDVALSSLRYEMNLSSLYVGTDGEKILFNPRYLIQRYLSDRVLVNRAYLHMLLHCLFRHPFHQGDRDEEYWNLACDIAVESMVDALPFKSVRLVVSDRRNEWYDKLRRELKVLSAEGIYEVLQKEKLSIQDFGKLQLEFWVDDHVFWEKKKDDDQNQDENQDDNNNQNQNDQNDEQEQQRRQELEEKWRDISEKMQTNLETFSKEAGEEVGDLLQYLKVENRERYDYRRFLEKFVTLKEDMQVDDDSYDYIFYTYGLQLYGNLPLIEALEYKEVKKVEEIVIAIDTSESCEGEVVRKFLEETYAILRQNESFFHTFHIHIIQCDTVIQQDKVITSAEEMAAYMEEFDLRGSGGTDFRPVFTYVSKLIEEKVFRNLKGLIYFTDGWGQFPKRRPPYETAFVFFDEGMYNEREVPPWAMKVILGKEDLEISYNKE</sequence>
<dbReference type="SUPFAM" id="SSF53300">
    <property type="entry name" value="vWA-like"/>
    <property type="match status" value="1"/>
</dbReference>
<reference evidence="4 5" key="1">
    <citation type="submission" date="2016-11" db="EMBL/GenBank/DDBJ databases">
        <authorList>
            <person name="Jaros S."/>
            <person name="Januszkiewicz K."/>
            <person name="Wedrychowicz H."/>
        </authorList>
    </citation>
    <scope>NUCLEOTIDE SEQUENCE [LARGE SCALE GENOMIC DNA]</scope>
    <source>
        <strain evidence="4 5">DSM 14214</strain>
    </source>
</reference>
<accession>A0A1M6PQ08</accession>
<feature type="domain" description="VWA-like" evidence="2">
    <location>
        <begin position="309"/>
        <end position="445"/>
    </location>
</feature>
<dbReference type="AlphaFoldDB" id="A0A1M6PQ08"/>
<name>A0A1M6PQ08_9FIRM</name>
<dbReference type="CDD" id="cd00198">
    <property type="entry name" value="vWFA"/>
    <property type="match status" value="1"/>
</dbReference>
<dbReference type="PANTHER" id="PTHR38730">
    <property type="entry name" value="SLL7028 PROTEIN"/>
    <property type="match status" value="1"/>
</dbReference>
<dbReference type="Pfam" id="PF13203">
    <property type="entry name" value="DUF2201_N"/>
    <property type="match status" value="1"/>
</dbReference>
<dbReference type="Proteomes" id="UP000183975">
    <property type="component" value="Unassembled WGS sequence"/>
</dbReference>
<evidence type="ECO:0000256" key="1">
    <source>
        <dbReference type="SAM" id="MobiDB-lite"/>
    </source>
</evidence>
<keyword evidence="5" id="KW-1185">Reference proteome</keyword>
<dbReference type="InterPro" id="IPR018698">
    <property type="entry name" value="VWA-like_dom"/>
</dbReference>
<evidence type="ECO:0000313" key="5">
    <source>
        <dbReference type="Proteomes" id="UP000183975"/>
    </source>
</evidence>
<dbReference type="InterPro" id="IPR025154">
    <property type="entry name" value="Put_metallopeptidase_dom"/>
</dbReference>
<dbReference type="PANTHER" id="PTHR38730:SF1">
    <property type="entry name" value="SLL7028 PROTEIN"/>
    <property type="match status" value="1"/>
</dbReference>
<dbReference type="Pfam" id="PF09967">
    <property type="entry name" value="DUF2201"/>
    <property type="match status" value="1"/>
</dbReference>
<evidence type="ECO:0000259" key="2">
    <source>
        <dbReference type="Pfam" id="PF09967"/>
    </source>
</evidence>
<feature type="domain" description="Putative metallopeptidase" evidence="3">
    <location>
        <begin position="27"/>
        <end position="268"/>
    </location>
</feature>
<gene>
    <name evidence="4" type="ORF">SAMN02745138_01143</name>
</gene>
<dbReference type="EMBL" id="FRAH01000015">
    <property type="protein sequence ID" value="SHK10059.1"/>
    <property type="molecule type" value="Genomic_DNA"/>
</dbReference>
<evidence type="ECO:0000313" key="4">
    <source>
        <dbReference type="EMBL" id="SHK10059.1"/>
    </source>
</evidence>
<protein>
    <submittedName>
        <fullName evidence="4">Predicted metal-dependent peptidase</fullName>
    </submittedName>
</protein>
<feature type="region of interest" description="Disordered" evidence="1">
    <location>
        <begin position="180"/>
        <end position="212"/>
    </location>
</feature>
<dbReference type="OrthoDB" id="9809307at2"/>
<dbReference type="InterPro" id="IPR036465">
    <property type="entry name" value="vWFA_dom_sf"/>
</dbReference>
<proteinExistence type="predicted"/>
<dbReference type="RefSeq" id="WP_072849994.1">
    <property type="nucleotide sequence ID" value="NZ_FRAH01000015.1"/>
</dbReference>
<organism evidence="4 5">
    <name type="scientific">Anaerotignum lactatifermentans DSM 14214</name>
    <dbReference type="NCBI Taxonomy" id="1121323"/>
    <lineage>
        <taxon>Bacteria</taxon>
        <taxon>Bacillati</taxon>
        <taxon>Bacillota</taxon>
        <taxon>Clostridia</taxon>
        <taxon>Lachnospirales</taxon>
        <taxon>Anaerotignaceae</taxon>
        <taxon>Anaerotignum</taxon>
    </lineage>
</organism>